<keyword evidence="3" id="KW-1185">Reference proteome</keyword>
<keyword evidence="1" id="KW-1133">Transmembrane helix</keyword>
<feature type="transmembrane region" description="Helical" evidence="1">
    <location>
        <begin position="66"/>
        <end position="90"/>
    </location>
</feature>
<reference evidence="2 3" key="1">
    <citation type="submission" date="2020-09" db="EMBL/GenBank/DDBJ databases">
        <title>De no assembly of potato wild relative species, Solanum commersonii.</title>
        <authorList>
            <person name="Cho K."/>
        </authorList>
    </citation>
    <scope>NUCLEOTIDE SEQUENCE [LARGE SCALE GENOMIC DNA]</scope>
    <source>
        <strain evidence="2">LZ3.2</strain>
        <tissue evidence="2">Leaf</tissue>
    </source>
</reference>
<organism evidence="2 3">
    <name type="scientific">Solanum commersonii</name>
    <name type="common">Commerson's wild potato</name>
    <name type="synonym">Commerson's nightshade</name>
    <dbReference type="NCBI Taxonomy" id="4109"/>
    <lineage>
        <taxon>Eukaryota</taxon>
        <taxon>Viridiplantae</taxon>
        <taxon>Streptophyta</taxon>
        <taxon>Embryophyta</taxon>
        <taxon>Tracheophyta</taxon>
        <taxon>Spermatophyta</taxon>
        <taxon>Magnoliopsida</taxon>
        <taxon>eudicotyledons</taxon>
        <taxon>Gunneridae</taxon>
        <taxon>Pentapetalae</taxon>
        <taxon>asterids</taxon>
        <taxon>lamiids</taxon>
        <taxon>Solanales</taxon>
        <taxon>Solanaceae</taxon>
        <taxon>Solanoideae</taxon>
        <taxon>Solaneae</taxon>
        <taxon>Solanum</taxon>
    </lineage>
</organism>
<accession>A0A9J6B4Y9</accession>
<dbReference type="EMBL" id="JACXVP010000001">
    <property type="protein sequence ID" value="KAG5631821.1"/>
    <property type="molecule type" value="Genomic_DNA"/>
</dbReference>
<proteinExistence type="predicted"/>
<comment type="caution">
    <text evidence="2">The sequence shown here is derived from an EMBL/GenBank/DDBJ whole genome shotgun (WGS) entry which is preliminary data.</text>
</comment>
<dbReference type="Proteomes" id="UP000824120">
    <property type="component" value="Chromosome 1"/>
</dbReference>
<evidence type="ECO:0000313" key="2">
    <source>
        <dbReference type="EMBL" id="KAG5631821.1"/>
    </source>
</evidence>
<evidence type="ECO:0000313" key="3">
    <source>
        <dbReference type="Proteomes" id="UP000824120"/>
    </source>
</evidence>
<dbReference type="AlphaFoldDB" id="A0A9J6B4Y9"/>
<keyword evidence="1" id="KW-0812">Transmembrane</keyword>
<evidence type="ECO:0000256" key="1">
    <source>
        <dbReference type="SAM" id="Phobius"/>
    </source>
</evidence>
<keyword evidence="1" id="KW-0472">Membrane</keyword>
<protein>
    <submittedName>
        <fullName evidence="2">Uncharacterized protein</fullName>
    </submittedName>
</protein>
<gene>
    <name evidence="2" type="ORF">H5410_003538</name>
</gene>
<name>A0A9J6B4Y9_SOLCO</name>
<sequence>MMQSLSISQNFQFNLFNVSRLSINHSVQSSMTLISSCCKSIIQHRFNKFIIIDCEFSSCFSLTTKLFIVSICFISWLSSCNILLCIVYSFKNIYMESIS</sequence>